<name>A0A8I6WY06_HORVV</name>
<proteinExistence type="predicted"/>
<protein>
    <submittedName>
        <fullName evidence="3">Uncharacterized protein</fullName>
    </submittedName>
</protein>
<reference evidence="3" key="2">
    <citation type="submission" date="2020-10" db="EMBL/GenBank/DDBJ databases">
        <authorList>
            <person name="Scholz U."/>
            <person name="Mascher M."/>
            <person name="Fiebig A."/>
        </authorList>
    </citation>
    <scope>NUCLEOTIDE SEQUENCE [LARGE SCALE GENOMIC DNA]</scope>
    <source>
        <strain evidence="3">cv. Morex</strain>
    </source>
</reference>
<sequence length="121" mass="12178">MKRSSSSPSSLARAVAITLMIICCFSLLPFPCSAVCKGRAFGQEARKGSGGPGNQWSGGWGGVRGGGNHFGQGGGHGLWGGGNLGQGDEDYRGSQGNGGGGGGHVGRMPPSPRGKTPRNHK</sequence>
<feature type="region of interest" description="Disordered" evidence="1">
    <location>
        <begin position="43"/>
        <end position="121"/>
    </location>
</feature>
<organism evidence="3 4">
    <name type="scientific">Hordeum vulgare subsp. vulgare</name>
    <name type="common">Domesticated barley</name>
    <dbReference type="NCBI Taxonomy" id="112509"/>
    <lineage>
        <taxon>Eukaryota</taxon>
        <taxon>Viridiplantae</taxon>
        <taxon>Streptophyta</taxon>
        <taxon>Embryophyta</taxon>
        <taxon>Tracheophyta</taxon>
        <taxon>Spermatophyta</taxon>
        <taxon>Magnoliopsida</taxon>
        <taxon>Liliopsida</taxon>
        <taxon>Poales</taxon>
        <taxon>Poaceae</taxon>
        <taxon>BOP clade</taxon>
        <taxon>Pooideae</taxon>
        <taxon>Triticodae</taxon>
        <taxon>Triticeae</taxon>
        <taxon>Hordeinae</taxon>
        <taxon>Hordeum</taxon>
    </lineage>
</organism>
<accession>A0A8I6WY06</accession>
<reference evidence="3" key="3">
    <citation type="submission" date="2022-01" db="UniProtKB">
        <authorList>
            <consortium name="EnsemblPlants"/>
        </authorList>
    </citation>
    <scope>IDENTIFICATION</scope>
    <source>
        <strain evidence="3">subsp. vulgare</strain>
    </source>
</reference>
<keyword evidence="2" id="KW-0732">Signal</keyword>
<dbReference type="EnsemblPlants" id="HORVU.MOREX.r3.3HG0219900.1">
    <property type="protein sequence ID" value="HORVU.MOREX.r3.3HG0219900.1"/>
    <property type="gene ID" value="HORVU.MOREX.r3.3HG0219900"/>
</dbReference>
<evidence type="ECO:0000313" key="4">
    <source>
        <dbReference type="Proteomes" id="UP000011116"/>
    </source>
</evidence>
<evidence type="ECO:0000256" key="1">
    <source>
        <dbReference type="SAM" id="MobiDB-lite"/>
    </source>
</evidence>
<reference evidence="4" key="1">
    <citation type="journal article" date="2012" name="Nature">
        <title>A physical, genetic and functional sequence assembly of the barley genome.</title>
        <authorList>
            <consortium name="The International Barley Genome Sequencing Consortium"/>
            <person name="Mayer K.F."/>
            <person name="Waugh R."/>
            <person name="Brown J.W."/>
            <person name="Schulman A."/>
            <person name="Langridge P."/>
            <person name="Platzer M."/>
            <person name="Fincher G.B."/>
            <person name="Muehlbauer G.J."/>
            <person name="Sato K."/>
            <person name="Close T.J."/>
            <person name="Wise R.P."/>
            <person name="Stein N."/>
        </authorList>
    </citation>
    <scope>NUCLEOTIDE SEQUENCE [LARGE SCALE GENOMIC DNA]</scope>
    <source>
        <strain evidence="4">cv. Morex</strain>
    </source>
</reference>
<dbReference type="AlphaFoldDB" id="A0A8I6WY06"/>
<dbReference type="SMR" id="A0A8I6WY06"/>
<feature type="chain" id="PRO_5035147036" evidence="2">
    <location>
        <begin position="35"/>
        <end position="121"/>
    </location>
</feature>
<keyword evidence="4" id="KW-1185">Reference proteome</keyword>
<dbReference type="Gramene" id="HORVU.MOREX.r3.3HG0219900.1">
    <property type="protein sequence ID" value="HORVU.MOREX.r3.3HG0219900.1"/>
    <property type="gene ID" value="HORVU.MOREX.r3.3HG0219900"/>
</dbReference>
<evidence type="ECO:0000256" key="2">
    <source>
        <dbReference type="SAM" id="SignalP"/>
    </source>
</evidence>
<feature type="signal peptide" evidence="2">
    <location>
        <begin position="1"/>
        <end position="34"/>
    </location>
</feature>
<feature type="compositionally biased region" description="Gly residues" evidence="1">
    <location>
        <begin position="95"/>
        <end position="105"/>
    </location>
</feature>
<dbReference type="Proteomes" id="UP000011116">
    <property type="component" value="Chromosome 3H"/>
</dbReference>
<feature type="compositionally biased region" description="Gly residues" evidence="1">
    <location>
        <begin position="48"/>
        <end position="85"/>
    </location>
</feature>
<evidence type="ECO:0000313" key="3">
    <source>
        <dbReference type="EnsemblPlants" id="HORVU.MOREX.r3.3HG0219900.1"/>
    </source>
</evidence>